<comment type="caution">
    <text evidence="1">The sequence shown here is derived from an EMBL/GenBank/DDBJ whole genome shotgun (WGS) entry which is preliminary data.</text>
</comment>
<reference evidence="1 2" key="1">
    <citation type="journal article" date="2015" name="Genome Biol.">
        <title>Comparative genomics of Steinernema reveals deeply conserved gene regulatory networks.</title>
        <authorList>
            <person name="Dillman A.R."/>
            <person name="Macchietto M."/>
            <person name="Porter C.F."/>
            <person name="Rogers A."/>
            <person name="Williams B."/>
            <person name="Antoshechkin I."/>
            <person name="Lee M.M."/>
            <person name="Goodwin Z."/>
            <person name="Lu X."/>
            <person name="Lewis E.E."/>
            <person name="Goodrich-Blair H."/>
            <person name="Stock S.P."/>
            <person name="Adams B.J."/>
            <person name="Sternberg P.W."/>
            <person name="Mortazavi A."/>
        </authorList>
    </citation>
    <scope>NUCLEOTIDE SEQUENCE [LARGE SCALE GENOMIC DNA]</scope>
    <source>
        <strain evidence="1 2">ALL</strain>
    </source>
</reference>
<reference evidence="1 2" key="2">
    <citation type="journal article" date="2019" name="G3 (Bethesda)">
        <title>Hybrid Assembly of the Genome of the Entomopathogenic Nematode Steinernema carpocapsae Identifies the X-Chromosome.</title>
        <authorList>
            <person name="Serra L."/>
            <person name="Macchietto M."/>
            <person name="Macias-Munoz A."/>
            <person name="McGill C.J."/>
            <person name="Rodriguez I.M."/>
            <person name="Rodriguez B."/>
            <person name="Murad R."/>
            <person name="Mortazavi A."/>
        </authorList>
    </citation>
    <scope>NUCLEOTIDE SEQUENCE [LARGE SCALE GENOMIC DNA]</scope>
    <source>
        <strain evidence="1 2">ALL</strain>
    </source>
</reference>
<name>A0A4U5MVL2_STECR</name>
<evidence type="ECO:0000313" key="2">
    <source>
        <dbReference type="Proteomes" id="UP000298663"/>
    </source>
</evidence>
<accession>A0A4U5MVL2</accession>
<dbReference type="EMBL" id="AZBU02000006">
    <property type="protein sequence ID" value="TKR73593.1"/>
    <property type="molecule type" value="Genomic_DNA"/>
</dbReference>
<dbReference type="Proteomes" id="UP000298663">
    <property type="component" value="Unassembled WGS sequence"/>
</dbReference>
<protein>
    <submittedName>
        <fullName evidence="1">Uncharacterized protein</fullName>
    </submittedName>
</protein>
<gene>
    <name evidence="1" type="ORF">L596_020890</name>
</gene>
<evidence type="ECO:0000313" key="1">
    <source>
        <dbReference type="EMBL" id="TKR73593.1"/>
    </source>
</evidence>
<dbReference type="AlphaFoldDB" id="A0A4U5MVL2"/>
<sequence>MIVLSMDSCLWEASRNKSESRFAAVNPPLSRVPFHFFTPFKHNLFIELIHVFILAFQFIQSSIDVSF</sequence>
<organism evidence="1 2">
    <name type="scientific">Steinernema carpocapsae</name>
    <name type="common">Entomopathogenic nematode</name>
    <dbReference type="NCBI Taxonomy" id="34508"/>
    <lineage>
        <taxon>Eukaryota</taxon>
        <taxon>Metazoa</taxon>
        <taxon>Ecdysozoa</taxon>
        <taxon>Nematoda</taxon>
        <taxon>Chromadorea</taxon>
        <taxon>Rhabditida</taxon>
        <taxon>Tylenchina</taxon>
        <taxon>Panagrolaimomorpha</taxon>
        <taxon>Strongyloidoidea</taxon>
        <taxon>Steinernematidae</taxon>
        <taxon>Steinernema</taxon>
    </lineage>
</organism>
<keyword evidence="2" id="KW-1185">Reference proteome</keyword>
<proteinExistence type="predicted"/>